<evidence type="ECO:0000313" key="5">
    <source>
        <dbReference type="EMBL" id="GAA0364385.1"/>
    </source>
</evidence>
<dbReference type="RefSeq" id="WP_343846141.1">
    <property type="nucleotide sequence ID" value="NZ_BAAAEI010000020.1"/>
</dbReference>
<dbReference type="PANTHER" id="PTHR43685">
    <property type="entry name" value="GLYCOSYLTRANSFERASE"/>
    <property type="match status" value="1"/>
</dbReference>
<dbReference type="Pfam" id="PF00535">
    <property type="entry name" value="Glycos_transf_2"/>
    <property type="match status" value="1"/>
</dbReference>
<reference evidence="6" key="1">
    <citation type="journal article" date="2019" name="Int. J. Syst. Evol. Microbiol.">
        <title>The Global Catalogue of Microorganisms (GCM) 10K type strain sequencing project: providing services to taxonomists for standard genome sequencing and annotation.</title>
        <authorList>
            <consortium name="The Broad Institute Genomics Platform"/>
            <consortium name="The Broad Institute Genome Sequencing Center for Infectious Disease"/>
            <person name="Wu L."/>
            <person name="Ma J."/>
        </authorList>
    </citation>
    <scope>NUCLEOTIDE SEQUENCE [LARGE SCALE GENOMIC DNA]</scope>
    <source>
        <strain evidence="6">JCM 13378</strain>
    </source>
</reference>
<evidence type="ECO:0000259" key="4">
    <source>
        <dbReference type="Pfam" id="PF00535"/>
    </source>
</evidence>
<gene>
    <name evidence="5" type="ORF">GCM10009092_30920</name>
</gene>
<dbReference type="PANTHER" id="PTHR43685:SF5">
    <property type="entry name" value="GLYCOSYLTRANSFERASE EPSE-RELATED"/>
    <property type="match status" value="1"/>
</dbReference>
<dbReference type="InterPro" id="IPR001173">
    <property type="entry name" value="Glyco_trans_2-like"/>
</dbReference>
<name>A0ABP3HBV2_9ALTE</name>
<proteinExistence type="inferred from homology"/>
<protein>
    <recommendedName>
        <fullName evidence="4">Glycosyltransferase 2-like domain-containing protein</fullName>
    </recommendedName>
</protein>
<keyword evidence="3" id="KW-0808">Transferase</keyword>
<dbReference type="EMBL" id="BAAAEI010000020">
    <property type="protein sequence ID" value="GAA0364385.1"/>
    <property type="molecule type" value="Genomic_DNA"/>
</dbReference>
<dbReference type="InterPro" id="IPR029044">
    <property type="entry name" value="Nucleotide-diphossugar_trans"/>
</dbReference>
<evidence type="ECO:0000313" key="6">
    <source>
        <dbReference type="Proteomes" id="UP001501757"/>
    </source>
</evidence>
<feature type="domain" description="Glycosyltransferase 2-like" evidence="4">
    <location>
        <begin position="10"/>
        <end position="136"/>
    </location>
</feature>
<evidence type="ECO:0000256" key="1">
    <source>
        <dbReference type="ARBA" id="ARBA00006739"/>
    </source>
</evidence>
<dbReference type="Proteomes" id="UP001501757">
    <property type="component" value="Unassembled WGS sequence"/>
</dbReference>
<comment type="caution">
    <text evidence="5">The sequence shown here is derived from an EMBL/GenBank/DDBJ whole genome shotgun (WGS) entry which is preliminary data.</text>
</comment>
<comment type="similarity">
    <text evidence="1">Belongs to the glycosyltransferase 2 family.</text>
</comment>
<evidence type="ECO:0000256" key="2">
    <source>
        <dbReference type="ARBA" id="ARBA00022676"/>
    </source>
</evidence>
<evidence type="ECO:0000256" key="3">
    <source>
        <dbReference type="ARBA" id="ARBA00022679"/>
    </source>
</evidence>
<dbReference type="SUPFAM" id="SSF53448">
    <property type="entry name" value="Nucleotide-diphospho-sugar transferases"/>
    <property type="match status" value="1"/>
</dbReference>
<dbReference type="CDD" id="cd00761">
    <property type="entry name" value="Glyco_tranf_GTA_type"/>
    <property type="match status" value="1"/>
</dbReference>
<accession>A0ABP3HBV2</accession>
<keyword evidence="2" id="KW-0328">Glycosyltransferase</keyword>
<keyword evidence="6" id="KW-1185">Reference proteome</keyword>
<dbReference type="InterPro" id="IPR050834">
    <property type="entry name" value="Glycosyltransf_2"/>
</dbReference>
<sequence length="304" mass="34656">MIYTTTDIAVIIPVYNSAAFLEDTLHALFRQRELPGEVIIVNDGSVDGSERVIRNSPYAADITYLEIPNSGPGAARNHGLAHTSKPWVAFLDADDQWSDWHKLQMQIELANLHPDAVLIDSFAEVDWGGELPLVVQRVKQGRVFEQFLHHNVVNATSSVLAKTIAVRQVGGFDEDLRFGEDRLLWARLAKIGEVHTLQEVTVRKVNHNANLTAHGYRNYYYRLLCVQRLLEMASLNQGQTHQIWYENMQEFLREAFKANDVRGYRKLFRRTMQLSGGRGRLSRYALINLYGSLFGQFTPLNQMA</sequence>
<dbReference type="Gene3D" id="3.90.550.10">
    <property type="entry name" value="Spore Coat Polysaccharide Biosynthesis Protein SpsA, Chain A"/>
    <property type="match status" value="1"/>
</dbReference>
<organism evidence="5 6">
    <name type="scientific">Bowmanella denitrificans</name>
    <dbReference type="NCBI Taxonomy" id="366582"/>
    <lineage>
        <taxon>Bacteria</taxon>
        <taxon>Pseudomonadati</taxon>
        <taxon>Pseudomonadota</taxon>
        <taxon>Gammaproteobacteria</taxon>
        <taxon>Alteromonadales</taxon>
        <taxon>Alteromonadaceae</taxon>
        <taxon>Bowmanella</taxon>
    </lineage>
</organism>